<feature type="binding site" evidence="20">
    <location>
        <begin position="27"/>
        <end position="28"/>
    </location>
    <ligand>
        <name>D-ribulose 5-phosphate</name>
        <dbReference type="ChEBI" id="CHEBI:58121"/>
    </ligand>
</feature>
<evidence type="ECO:0000256" key="6">
    <source>
        <dbReference type="ARBA" id="ARBA00005520"/>
    </source>
</evidence>
<dbReference type="InterPro" id="IPR036144">
    <property type="entry name" value="RibA-like_sf"/>
</dbReference>
<feature type="binding site" evidence="20">
    <location>
        <position position="164"/>
    </location>
    <ligand>
        <name>D-ribulose 5-phosphate</name>
        <dbReference type="ChEBI" id="CHEBI:58121"/>
    </ligand>
</feature>
<dbReference type="GO" id="GO:0030145">
    <property type="term" value="F:manganese ion binding"/>
    <property type="evidence" value="ECO:0007669"/>
    <property type="project" value="UniProtKB-UniRule"/>
</dbReference>
<evidence type="ECO:0000256" key="4">
    <source>
        <dbReference type="ARBA" id="ARBA00004853"/>
    </source>
</evidence>
<evidence type="ECO:0000256" key="1">
    <source>
        <dbReference type="ARBA" id="ARBA00000141"/>
    </source>
</evidence>
<feature type="binding site" evidence="20">
    <location>
        <position position="32"/>
    </location>
    <ligand>
        <name>D-ribulose 5-phosphate</name>
        <dbReference type="ChEBI" id="CHEBI:58121"/>
    </ligand>
</feature>
<dbReference type="HAMAP" id="MF_01283">
    <property type="entry name" value="RibBA"/>
    <property type="match status" value="1"/>
</dbReference>
<dbReference type="Gene3D" id="3.40.50.10990">
    <property type="entry name" value="GTP cyclohydrolase II"/>
    <property type="match status" value="1"/>
</dbReference>
<evidence type="ECO:0000256" key="13">
    <source>
        <dbReference type="ARBA" id="ARBA00022842"/>
    </source>
</evidence>
<dbReference type="SUPFAM" id="SSF55821">
    <property type="entry name" value="YrdC/RibB"/>
    <property type="match status" value="1"/>
</dbReference>
<keyword evidence="12 20" id="KW-0862">Zinc</keyword>
<feature type="domain" description="GTP cyclohydrolase II" evidence="21">
    <location>
        <begin position="209"/>
        <end position="373"/>
    </location>
</feature>
<dbReference type="Pfam" id="PF00925">
    <property type="entry name" value="GTP_cyclohydro2"/>
    <property type="match status" value="1"/>
</dbReference>
<dbReference type="NCBIfam" id="NF006803">
    <property type="entry name" value="PRK09311.1"/>
    <property type="match status" value="1"/>
</dbReference>
<sequence length="400" mass="44340">MPTISIEEAIDRIRNGRMIILTDDEDRENEGDFVIAGQFATPEAINFMAKHGRGLICVTMSAEKADSLRLEPMTPVNEASFGTDFTISVDARDGISTGISAFDRAHTIQTIVRPDAKPSDLVRPGHIFPIRAKEGGVLKRAGQTEGSVDLAILAGIIPIGVICEILNEDGSMARFPDLEKVSREHDIPIATIRDLIAYRMKEEKLVVQVAEAELPTEFGEFRAIVFEDKVEQGPHIALVKGTIDPQKPVLVRVHSSCLTGDVFHSHRCDCGPQLREAMRMIEKEGTGVILYMNQEGRGIGLANKIKAYKLQDQGYDTVEANIKLGFKDDLRDYGIGAQILCQLGARKLRLMTNNPRKIVGLTGYGLEMVDRVPVEITPEDRNRRYLKTKKDKLGHLLSKI</sequence>
<evidence type="ECO:0000259" key="21">
    <source>
        <dbReference type="Pfam" id="PF00925"/>
    </source>
</evidence>
<feature type="site" description="Essential for DHBP synthase activity" evidence="20">
    <location>
        <position position="126"/>
    </location>
</feature>
<keyword evidence="23" id="KW-1185">Reference proteome</keyword>
<dbReference type="HAMAP" id="MF_00180">
    <property type="entry name" value="RibB"/>
    <property type="match status" value="1"/>
</dbReference>
<dbReference type="GO" id="GO:0000287">
    <property type="term" value="F:magnesium ion binding"/>
    <property type="evidence" value="ECO:0007669"/>
    <property type="project" value="UniProtKB-UniRule"/>
</dbReference>
<feature type="region of interest" description="DHBP synthase" evidence="20">
    <location>
        <begin position="1"/>
        <end position="201"/>
    </location>
</feature>
<dbReference type="NCBIfam" id="TIGR00506">
    <property type="entry name" value="ribB"/>
    <property type="match status" value="1"/>
</dbReference>
<dbReference type="UniPathway" id="UPA00275">
    <property type="reaction ID" value="UER00399"/>
</dbReference>
<comment type="pathway">
    <text evidence="4 20">Cofactor biosynthesis; riboflavin biosynthesis; 5-amino-6-(D-ribitylamino)uracil from GTP: step 1/4.</text>
</comment>
<evidence type="ECO:0000313" key="23">
    <source>
        <dbReference type="Proteomes" id="UP000027059"/>
    </source>
</evidence>
<keyword evidence="10 20" id="KW-0547">Nucleotide-binding</keyword>
<name>A0A059XUJ5_9BACT</name>
<gene>
    <name evidence="20" type="primary">ribBA</name>
    <name evidence="22" type="ORF">Y981_06320</name>
</gene>
<comment type="function">
    <text evidence="18 20">Catalyzes the conversion of GTP to 2,5-diamino-6-ribosylamino-4(3H)-pyrimidinone 5'-phosphate (DARP), formate and pyrophosphate.</text>
</comment>
<evidence type="ECO:0000256" key="19">
    <source>
        <dbReference type="ARBA" id="ARBA00049295"/>
    </source>
</evidence>
<dbReference type="InterPro" id="IPR032677">
    <property type="entry name" value="GTP_cyclohydro_II"/>
</dbReference>
<comment type="catalytic activity">
    <reaction evidence="19 20">
        <text>GTP + 4 H2O = 2,5-diamino-6-hydroxy-4-(5-phosphoribosylamino)-pyrimidine + formate + 2 phosphate + 3 H(+)</text>
        <dbReference type="Rhea" id="RHEA:23704"/>
        <dbReference type="ChEBI" id="CHEBI:15377"/>
        <dbReference type="ChEBI" id="CHEBI:15378"/>
        <dbReference type="ChEBI" id="CHEBI:15740"/>
        <dbReference type="ChEBI" id="CHEBI:37565"/>
        <dbReference type="ChEBI" id="CHEBI:43474"/>
        <dbReference type="ChEBI" id="CHEBI:58614"/>
        <dbReference type="EC" id="3.5.4.25"/>
    </reaction>
</comment>
<dbReference type="Gene3D" id="3.90.870.10">
    <property type="entry name" value="DHBP synthase"/>
    <property type="match status" value="1"/>
</dbReference>
<keyword evidence="16 20" id="KW-0456">Lyase</keyword>
<feature type="binding site" evidence="20">
    <location>
        <position position="357"/>
    </location>
    <ligand>
        <name>GTP</name>
        <dbReference type="ChEBI" id="CHEBI:37565"/>
    </ligand>
</feature>
<comment type="cofactor">
    <cofactor evidence="20">
        <name>Zn(2+)</name>
        <dbReference type="ChEBI" id="CHEBI:29105"/>
    </cofactor>
    <text evidence="20">Binds 1 zinc ion per subunit.</text>
</comment>
<dbReference type="FunFam" id="3.40.50.10990:FF:000001">
    <property type="entry name" value="Riboflavin biosynthesis protein RibBA"/>
    <property type="match status" value="1"/>
</dbReference>
<proteinExistence type="inferred from homology"/>
<dbReference type="Proteomes" id="UP000027059">
    <property type="component" value="Chromosome"/>
</dbReference>
<keyword evidence="11 20" id="KW-0378">Hydrolase</keyword>
<accession>A0A059XUJ5</accession>
<keyword evidence="13 20" id="KW-0460">Magnesium</keyword>
<feature type="active site" description="Proton acceptor; for GTP cyclohydrolase activity" evidence="20">
    <location>
        <position position="329"/>
    </location>
</feature>
<dbReference type="PANTHER" id="PTHR21327:SF18">
    <property type="entry name" value="3,4-DIHYDROXY-2-BUTANONE 4-PHOSPHATE SYNTHASE"/>
    <property type="match status" value="1"/>
</dbReference>
<dbReference type="InterPro" id="IPR000926">
    <property type="entry name" value="RibA"/>
</dbReference>
<dbReference type="EC" id="3.5.4.25" evidence="20"/>
<reference evidence="23" key="1">
    <citation type="submission" date="2014-02" db="EMBL/GenBank/DDBJ databases">
        <title>Complete genome sequence and comparative genomic analysis of the nitrogen-fixing bacterium Leptospirillum ferriphilum YSK.</title>
        <authorList>
            <person name="Guo X."/>
            <person name="Yin H."/>
            <person name="Liang Y."/>
            <person name="Hu Q."/>
            <person name="Ma L."/>
            <person name="Xiao Y."/>
            <person name="Zhang X."/>
            <person name="Qiu G."/>
            <person name="Liu X."/>
        </authorList>
    </citation>
    <scope>NUCLEOTIDE SEQUENCE [LARGE SCALE GENOMIC DNA]</scope>
    <source>
        <strain evidence="23">YSK</strain>
    </source>
</reference>
<evidence type="ECO:0000256" key="15">
    <source>
        <dbReference type="ARBA" id="ARBA00023211"/>
    </source>
</evidence>
<evidence type="ECO:0000256" key="14">
    <source>
        <dbReference type="ARBA" id="ARBA00023134"/>
    </source>
</evidence>
<feature type="region of interest" description="GTP cyclohydrolase II" evidence="20">
    <location>
        <begin position="202"/>
        <end position="400"/>
    </location>
</feature>
<dbReference type="RefSeq" id="WP_014961036.1">
    <property type="nucleotide sequence ID" value="NZ_CP007243.1"/>
</dbReference>
<keyword evidence="17 20" id="KW-0511">Multifunctional enzyme</keyword>
<dbReference type="SUPFAM" id="SSF142695">
    <property type="entry name" value="RibA-like"/>
    <property type="match status" value="1"/>
</dbReference>
<comment type="similarity">
    <text evidence="6 20">In the N-terminal section; belongs to the DHBP synthase family.</text>
</comment>
<keyword evidence="9 20" id="KW-0479">Metal-binding</keyword>
<evidence type="ECO:0000256" key="9">
    <source>
        <dbReference type="ARBA" id="ARBA00022723"/>
    </source>
</evidence>
<evidence type="ECO:0000256" key="17">
    <source>
        <dbReference type="ARBA" id="ARBA00023268"/>
    </source>
</evidence>
<comment type="cofactor">
    <cofactor evidence="2">
        <name>Mn(2+)</name>
        <dbReference type="ChEBI" id="CHEBI:29035"/>
    </cofactor>
</comment>
<dbReference type="GO" id="GO:0005829">
    <property type="term" value="C:cytosol"/>
    <property type="evidence" value="ECO:0007669"/>
    <property type="project" value="TreeGrafter"/>
</dbReference>
<dbReference type="FunFam" id="3.90.870.10:FF:000001">
    <property type="entry name" value="Riboflavin biosynthesis protein RibBA"/>
    <property type="match status" value="1"/>
</dbReference>
<dbReference type="InterPro" id="IPR017945">
    <property type="entry name" value="DHBP_synth_RibB-like_a/b_dom"/>
</dbReference>
<dbReference type="GO" id="GO:0005525">
    <property type="term" value="F:GTP binding"/>
    <property type="evidence" value="ECO:0007669"/>
    <property type="project" value="UniProtKB-KW"/>
</dbReference>
<comment type="catalytic activity">
    <reaction evidence="1 20">
        <text>D-ribulose 5-phosphate = (2S)-2-hydroxy-3-oxobutyl phosphate + formate + H(+)</text>
        <dbReference type="Rhea" id="RHEA:18457"/>
        <dbReference type="ChEBI" id="CHEBI:15378"/>
        <dbReference type="ChEBI" id="CHEBI:15740"/>
        <dbReference type="ChEBI" id="CHEBI:58121"/>
        <dbReference type="ChEBI" id="CHEBI:58830"/>
        <dbReference type="EC" id="4.1.99.12"/>
    </reaction>
</comment>
<evidence type="ECO:0000256" key="5">
    <source>
        <dbReference type="ARBA" id="ARBA00004904"/>
    </source>
</evidence>
<evidence type="ECO:0000256" key="12">
    <source>
        <dbReference type="ARBA" id="ARBA00022833"/>
    </source>
</evidence>
<evidence type="ECO:0000256" key="10">
    <source>
        <dbReference type="ARBA" id="ARBA00022741"/>
    </source>
</evidence>
<feature type="binding site" evidence="20">
    <location>
        <position position="270"/>
    </location>
    <ligand>
        <name>Zn(2+)</name>
        <dbReference type="ChEBI" id="CHEBI:29105"/>
        <note>catalytic</note>
    </ligand>
</feature>
<dbReference type="InterPro" id="IPR000422">
    <property type="entry name" value="DHBP_synthase_RibB"/>
</dbReference>
<organism evidence="22 23">
    <name type="scientific">Leptospirillum ferriphilum YSK</name>
    <dbReference type="NCBI Taxonomy" id="1441628"/>
    <lineage>
        <taxon>Bacteria</taxon>
        <taxon>Pseudomonadati</taxon>
        <taxon>Nitrospirota</taxon>
        <taxon>Nitrospiria</taxon>
        <taxon>Nitrospirales</taxon>
        <taxon>Nitrospiraceae</taxon>
        <taxon>Leptospirillum</taxon>
    </lineage>
</organism>
<feature type="binding site" evidence="20">
    <location>
        <position position="352"/>
    </location>
    <ligand>
        <name>GTP</name>
        <dbReference type="ChEBI" id="CHEBI:37565"/>
    </ligand>
</feature>
<dbReference type="GO" id="GO:0008270">
    <property type="term" value="F:zinc ion binding"/>
    <property type="evidence" value="ECO:0007669"/>
    <property type="project" value="UniProtKB-UniRule"/>
</dbReference>
<dbReference type="NCBIfam" id="NF001591">
    <property type="entry name" value="PRK00393.1"/>
    <property type="match status" value="1"/>
</dbReference>
<dbReference type="GO" id="GO:0003935">
    <property type="term" value="F:GTP cyclohydrolase II activity"/>
    <property type="evidence" value="ECO:0007669"/>
    <property type="project" value="UniProtKB-UniRule"/>
</dbReference>
<dbReference type="OrthoDB" id="9793111at2"/>
<evidence type="ECO:0000313" key="22">
    <source>
        <dbReference type="EMBL" id="AIA30523.1"/>
    </source>
</evidence>
<dbReference type="EC" id="4.1.99.12" evidence="20"/>
<dbReference type="KEGG" id="lfp:Y981_06320"/>
<evidence type="ECO:0000256" key="11">
    <source>
        <dbReference type="ARBA" id="ARBA00022801"/>
    </source>
</evidence>
<feature type="binding site" evidence="20">
    <location>
        <position position="268"/>
    </location>
    <ligand>
        <name>Zn(2+)</name>
        <dbReference type="ChEBI" id="CHEBI:29105"/>
        <note>catalytic</note>
    </ligand>
</feature>
<comment type="cofactor">
    <cofactor evidence="20">
        <name>Mg(2+)</name>
        <dbReference type="ChEBI" id="CHEBI:18420"/>
    </cofactor>
    <cofactor evidence="20">
        <name>Mn(2+)</name>
        <dbReference type="ChEBI" id="CHEBI:29035"/>
    </cofactor>
    <text evidence="20">Binds 2 divalent metal cations per subunit. Magnesium or manganese.</text>
</comment>
<protein>
    <recommendedName>
        <fullName evidence="20">Riboflavin biosynthesis protein RibBA</fullName>
    </recommendedName>
    <domain>
        <recommendedName>
            <fullName evidence="20">3,4-dihydroxy-2-butanone 4-phosphate synthase</fullName>
            <shortName evidence="20">DHBP synthase</shortName>
            <ecNumber evidence="20">4.1.99.12</ecNumber>
        </recommendedName>
    </domain>
    <domain>
        <recommendedName>
            <fullName evidence="20">GTP cyclohydrolase-2</fullName>
            <ecNumber evidence="20">3.5.4.25</ecNumber>
        </recommendedName>
        <alternativeName>
            <fullName evidence="20">GTP cyclohydrolase II</fullName>
        </alternativeName>
    </domain>
</protein>
<feature type="binding site" evidence="20">
    <location>
        <begin position="252"/>
        <end position="256"/>
    </location>
    <ligand>
        <name>GTP</name>
        <dbReference type="ChEBI" id="CHEBI:37565"/>
    </ligand>
</feature>
<keyword evidence="15 20" id="KW-0464">Manganese</keyword>
<comment type="function">
    <text evidence="3 20">Catalyzes the conversion of D-ribulose 5-phosphate to formate and 3,4-dihydroxy-2-butanone 4-phosphate.</text>
</comment>
<evidence type="ECO:0000256" key="18">
    <source>
        <dbReference type="ARBA" id="ARBA00043932"/>
    </source>
</evidence>
<dbReference type="PIRSF" id="PIRSF001259">
    <property type="entry name" value="RibA"/>
    <property type="match status" value="1"/>
</dbReference>
<feature type="binding site" evidence="20">
    <location>
        <begin position="295"/>
        <end position="297"/>
    </location>
    <ligand>
        <name>GTP</name>
        <dbReference type="ChEBI" id="CHEBI:37565"/>
    </ligand>
</feature>
<dbReference type="InterPro" id="IPR016299">
    <property type="entry name" value="Riboflavin_synth_RibBA"/>
</dbReference>
<evidence type="ECO:0000256" key="8">
    <source>
        <dbReference type="ARBA" id="ARBA00022619"/>
    </source>
</evidence>
<feature type="binding site" evidence="20">
    <location>
        <position position="273"/>
    </location>
    <ligand>
        <name>GTP</name>
        <dbReference type="ChEBI" id="CHEBI:37565"/>
    </ligand>
</feature>
<feature type="binding site" evidence="20">
    <location>
        <position position="28"/>
    </location>
    <ligand>
        <name>Mg(2+)</name>
        <dbReference type="ChEBI" id="CHEBI:18420"/>
        <label>1</label>
    </ligand>
</feature>
<feature type="active site" description="Nucleophile; for GTP cyclohydrolase activity" evidence="20">
    <location>
        <position position="331"/>
    </location>
</feature>
<dbReference type="GO" id="GO:0008686">
    <property type="term" value="F:3,4-dihydroxy-2-butanone-4-phosphate synthase activity"/>
    <property type="evidence" value="ECO:0007669"/>
    <property type="project" value="UniProtKB-UniRule"/>
</dbReference>
<feature type="binding site" evidence="20">
    <location>
        <position position="28"/>
    </location>
    <ligand>
        <name>Mg(2+)</name>
        <dbReference type="ChEBI" id="CHEBI:18420"/>
        <label>2</label>
    </ligand>
</feature>
<dbReference type="GO" id="GO:0009231">
    <property type="term" value="P:riboflavin biosynthetic process"/>
    <property type="evidence" value="ECO:0007669"/>
    <property type="project" value="UniProtKB-UniRule"/>
</dbReference>
<evidence type="ECO:0000256" key="7">
    <source>
        <dbReference type="ARBA" id="ARBA00008976"/>
    </source>
</evidence>
<dbReference type="NCBIfam" id="TIGR00505">
    <property type="entry name" value="ribA"/>
    <property type="match status" value="1"/>
</dbReference>
<keyword evidence="8 20" id="KW-0686">Riboflavin biosynthesis</keyword>
<dbReference type="HAMAP" id="MF_00179">
    <property type="entry name" value="RibA"/>
    <property type="match status" value="1"/>
</dbReference>
<dbReference type="HOGENOM" id="CLU_020273_1_2_0"/>
<feature type="site" description="Essential for DHBP synthase activity" evidence="20">
    <location>
        <position position="164"/>
    </location>
</feature>
<comment type="similarity">
    <text evidence="7 20">In the C-terminal section; belongs to the GTP cyclohydrolase II family.</text>
</comment>
<dbReference type="AlphaFoldDB" id="A0A059XUJ5"/>
<evidence type="ECO:0000256" key="16">
    <source>
        <dbReference type="ARBA" id="ARBA00023239"/>
    </source>
</evidence>
<keyword evidence="14 20" id="KW-0342">GTP-binding</keyword>
<dbReference type="Pfam" id="PF00926">
    <property type="entry name" value="DHBP_synthase"/>
    <property type="match status" value="1"/>
</dbReference>
<comment type="pathway">
    <text evidence="5 20">Cofactor biosynthesis; riboflavin biosynthesis; 2-hydroxy-3-oxobutyl phosphate from D-ribulose 5-phosphate: step 1/1.</text>
</comment>
<feature type="binding site" evidence="20">
    <location>
        <position position="257"/>
    </location>
    <ligand>
        <name>Zn(2+)</name>
        <dbReference type="ChEBI" id="CHEBI:29105"/>
        <note>catalytic</note>
    </ligand>
</feature>
<evidence type="ECO:0000256" key="20">
    <source>
        <dbReference type="HAMAP-Rule" id="MF_01283"/>
    </source>
</evidence>
<reference evidence="22 23" key="2">
    <citation type="journal article" date="2015" name="Biomed. Res. Int.">
        <title>Effects of Arsenite Resistance on the Growth and Functional Gene Expression of Leptospirillum ferriphilum and Acidithiobacillus thiooxidans in Pure Culture and Coculture.</title>
        <authorList>
            <person name="Jiang H."/>
            <person name="Liang Y."/>
            <person name="Yin H."/>
            <person name="Xiao Y."/>
            <person name="Guo X."/>
            <person name="Xu Y."/>
            <person name="Hu Q."/>
            <person name="Liu H."/>
            <person name="Liu X."/>
        </authorList>
    </citation>
    <scope>NUCLEOTIDE SEQUENCE [LARGE SCALE GENOMIC DNA]</scope>
    <source>
        <strain evidence="22 23">YSK</strain>
    </source>
</reference>
<feature type="binding site" evidence="20">
    <location>
        <position position="317"/>
    </location>
    <ligand>
        <name>GTP</name>
        <dbReference type="ChEBI" id="CHEBI:37565"/>
    </ligand>
</feature>
<evidence type="ECO:0000256" key="3">
    <source>
        <dbReference type="ARBA" id="ARBA00002284"/>
    </source>
</evidence>
<evidence type="ECO:0000256" key="2">
    <source>
        <dbReference type="ARBA" id="ARBA00001936"/>
    </source>
</evidence>
<dbReference type="CDD" id="cd00641">
    <property type="entry name" value="GTP_cyclohydro2"/>
    <property type="match status" value="1"/>
</dbReference>
<comment type="caution">
    <text evidence="20">Lacks conserved residue(s) required for the propagation of feature annotation.</text>
</comment>
<dbReference type="PANTHER" id="PTHR21327">
    <property type="entry name" value="GTP CYCLOHYDROLASE II-RELATED"/>
    <property type="match status" value="1"/>
</dbReference>
<dbReference type="EMBL" id="CP007243">
    <property type="protein sequence ID" value="AIA30523.1"/>
    <property type="molecule type" value="Genomic_DNA"/>
</dbReference>